<proteinExistence type="predicted"/>
<dbReference type="InterPro" id="IPR032675">
    <property type="entry name" value="LRR_dom_sf"/>
</dbReference>
<dbReference type="Gene3D" id="3.80.10.10">
    <property type="entry name" value="Ribonuclease Inhibitor"/>
    <property type="match status" value="1"/>
</dbReference>
<dbReference type="SUPFAM" id="SSF81383">
    <property type="entry name" value="F-box domain"/>
    <property type="match status" value="1"/>
</dbReference>
<dbReference type="SMART" id="SM00256">
    <property type="entry name" value="FBOX"/>
    <property type="match status" value="1"/>
</dbReference>
<evidence type="ECO:0000259" key="1">
    <source>
        <dbReference type="PROSITE" id="PS50181"/>
    </source>
</evidence>
<accession>A0A3G5ABL4</accession>
<dbReference type="InterPro" id="IPR036047">
    <property type="entry name" value="F-box-like_dom_sf"/>
</dbReference>
<dbReference type="InterPro" id="IPR001810">
    <property type="entry name" value="F-box_dom"/>
</dbReference>
<feature type="domain" description="F-box" evidence="1">
    <location>
        <begin position="1"/>
        <end position="46"/>
    </location>
</feature>
<dbReference type="PROSITE" id="PS50181">
    <property type="entry name" value="FBOX"/>
    <property type="match status" value="1"/>
</dbReference>
<gene>
    <name evidence="2" type="ORF">Hyperionvirus10_37</name>
</gene>
<dbReference type="Pfam" id="PF00646">
    <property type="entry name" value="F-box"/>
    <property type="match status" value="1"/>
</dbReference>
<reference evidence="2" key="1">
    <citation type="submission" date="2018-10" db="EMBL/GenBank/DDBJ databases">
        <title>Hidden diversity of soil giant viruses.</title>
        <authorList>
            <person name="Schulz F."/>
            <person name="Alteio L."/>
            <person name="Goudeau D."/>
            <person name="Ryan E.M."/>
            <person name="Malmstrom R.R."/>
            <person name="Blanchard J."/>
            <person name="Woyke T."/>
        </authorList>
    </citation>
    <scope>NUCLEOTIDE SEQUENCE</scope>
    <source>
        <strain evidence="2">HYV1</strain>
    </source>
</reference>
<evidence type="ECO:0000313" key="2">
    <source>
        <dbReference type="EMBL" id="AYV83701.1"/>
    </source>
</evidence>
<dbReference type="EMBL" id="MK072392">
    <property type="protein sequence ID" value="AYV83701.1"/>
    <property type="molecule type" value="Genomic_DNA"/>
</dbReference>
<protein>
    <recommendedName>
        <fullName evidence="1">F-box domain-containing protein</fullName>
    </recommendedName>
</protein>
<name>A0A3G5ABL4_9VIRU</name>
<sequence length="391" mass="45191">MTFRLPADVTRSVFENLSLSDAINISRTSRNFKTICRNIIIVFKCYSVAKATKAIDFFPKIRVTLIFQDDSAADRIHLLGNNIYELRVYSILYTDRTNIQWSRLPRLVNLKCCKHDIIQILEGTEAPPPNLTSLDISGVGMDLRMFTNLNHLEVTRNIEDGDNYDCCLPPSTLTSLRFHDIRVLNLAGSLWPVSESALGTFNMLTMARVFDIDDLIMLVNHAPNLIDLWLDHNSLRWPLLENLFENFGESTIANLRGVQSLRLTDIPLMPPNFFRNMVNCKRFEMNDFHVDRIKEYLVEMPSVTNLSFQENRNWQNIVKFFPNVRVMRLCRCDFNLPLEGPPLVLEELDIIGCFLTLSKTTIHSSRIRIEKCHDFRGAFLKMVTSEYITCD</sequence>
<organism evidence="2">
    <name type="scientific">Hyperionvirus sp</name>
    <dbReference type="NCBI Taxonomy" id="2487770"/>
    <lineage>
        <taxon>Viruses</taxon>
        <taxon>Varidnaviria</taxon>
        <taxon>Bamfordvirae</taxon>
        <taxon>Nucleocytoviricota</taxon>
        <taxon>Megaviricetes</taxon>
        <taxon>Imitervirales</taxon>
        <taxon>Mimiviridae</taxon>
        <taxon>Klosneuvirinae</taxon>
    </lineage>
</organism>
<dbReference type="SUPFAM" id="SSF52047">
    <property type="entry name" value="RNI-like"/>
    <property type="match status" value="1"/>
</dbReference>